<dbReference type="OrthoDB" id="13737at10239"/>
<evidence type="ECO:0000313" key="1">
    <source>
        <dbReference type="EMBL" id="AEX56123.1"/>
    </source>
</evidence>
<evidence type="ECO:0000313" key="2">
    <source>
        <dbReference type="Proteomes" id="UP000009001"/>
    </source>
</evidence>
<name>I6NRF8_9CAUD</name>
<accession>I6NRF8</accession>
<dbReference type="Proteomes" id="UP000009001">
    <property type="component" value="Segment"/>
</dbReference>
<sequence>MNHFEIERTMFFRDPDTGNYIRVDKDNAAETKPEDCYIAFGPRTTVEPRAENLLAAAPMMYQQLTMQAAALAQLMAQLDALPAPTDDLRRTFEQLQNGCMLAQQIAQHGIDAVAKGLDAETKTK</sequence>
<organism evidence="1 2">
    <name type="scientific">Burkholderia phage vB_BceS_KL1</name>
    <dbReference type="NCBI Taxonomy" id="1132026"/>
    <lineage>
        <taxon>Viruses</taxon>
        <taxon>Duplodnaviria</taxon>
        <taxon>Heunggongvirae</taxon>
        <taxon>Uroviricota</taxon>
        <taxon>Caudoviricetes</taxon>
        <taxon>Jondennisvirinae</taxon>
        <taxon>Kilunavirus</taxon>
        <taxon>Kilunavirus KL1</taxon>
    </lineage>
</organism>
<keyword evidence="2" id="KW-1185">Reference proteome</keyword>
<proteinExistence type="predicted"/>
<gene>
    <name evidence="1" type="ORF">KL1_00053</name>
</gene>
<dbReference type="RefSeq" id="YP_006560804.1">
    <property type="nucleotide sequence ID" value="NC_018278.1"/>
</dbReference>
<dbReference type="GeneID" id="13405613"/>
<reference evidence="1 2" key="1">
    <citation type="journal article" date="2012" name="BMC Genomics">
        <title>Comparative analysis of two phenotypically-similar but genomically-distinct Burkholderia cenocepacia-specific bacteriophages.</title>
        <authorList>
            <person name="Lynch K.H."/>
            <person name="Stothard P."/>
            <person name="Dennis J.J."/>
        </authorList>
    </citation>
    <scope>NUCLEOTIDE SEQUENCE [LARGE SCALE GENOMIC DNA]</scope>
</reference>
<dbReference type="KEGG" id="vg:13405613"/>
<dbReference type="EMBL" id="JF939047">
    <property type="protein sequence ID" value="AEX56123.1"/>
    <property type="molecule type" value="Genomic_DNA"/>
</dbReference>
<protein>
    <submittedName>
        <fullName evidence="1">Uncharacterized protein</fullName>
    </submittedName>
</protein>